<dbReference type="Proteomes" id="UP000214646">
    <property type="component" value="Unassembled WGS sequence"/>
</dbReference>
<dbReference type="Pfam" id="PF01593">
    <property type="entry name" value="Amino_oxidase"/>
    <property type="match status" value="1"/>
</dbReference>
<dbReference type="OrthoDB" id="9803192at2"/>
<dbReference type="InterPro" id="IPR002937">
    <property type="entry name" value="Amino_oxidase"/>
</dbReference>
<organism evidence="2 3">
    <name type="scientific">Fimbriiglobus ruber</name>
    <dbReference type="NCBI Taxonomy" id="1908690"/>
    <lineage>
        <taxon>Bacteria</taxon>
        <taxon>Pseudomonadati</taxon>
        <taxon>Planctomycetota</taxon>
        <taxon>Planctomycetia</taxon>
        <taxon>Gemmatales</taxon>
        <taxon>Gemmataceae</taxon>
        <taxon>Fimbriiglobus</taxon>
    </lineage>
</organism>
<dbReference type="PANTHER" id="PTHR42923">
    <property type="entry name" value="PROTOPORPHYRINOGEN OXIDASE"/>
    <property type="match status" value="1"/>
</dbReference>
<comment type="caution">
    <text evidence="2">The sequence shown here is derived from an EMBL/GenBank/DDBJ whole genome shotgun (WGS) entry which is preliminary data.</text>
</comment>
<evidence type="ECO:0000313" key="2">
    <source>
        <dbReference type="EMBL" id="OWK42955.1"/>
    </source>
</evidence>
<keyword evidence="3" id="KW-1185">Reference proteome</keyword>
<dbReference type="SUPFAM" id="SSF51905">
    <property type="entry name" value="FAD/NAD(P)-binding domain"/>
    <property type="match status" value="1"/>
</dbReference>
<gene>
    <name evidence="2" type="ORF">FRUB_02554</name>
</gene>
<proteinExistence type="predicted"/>
<dbReference type="NCBIfam" id="NF005560">
    <property type="entry name" value="PRK07233.1"/>
    <property type="match status" value="1"/>
</dbReference>
<protein>
    <submittedName>
        <fullName evidence="2">Phytoene desaturase</fullName>
    </submittedName>
</protein>
<sequence length="444" mass="48723">MDTSAEHWGIVGGGVLGLALADRLRAAGHRVTVLEAAPQLGGLAAAWDLGGITWDKHYHVILLSDTNVQRLLKDLGLDSEFVGVETKTGFYTDGRLYSMSNSLEFLRFPPLGLVSKFRLGLTISHASRLKDWKALEKIPVVEWLTKWSGRRTVEKIWLPLLRAKLGDSYKIASAAFIWAIIARMYAARRSGLKKEMFGYVRGGYARILDRFAQVLADRGVDIQTNAAVARVEPETAGTVRVDMADGTAQHFDRVVVTAAAPLASRLVPGLATAEHERLAGVTYQGIVCASVLLKNPLDRFYVTNITDDWVPFTAVIEMSTLVDRAAFGGNCLVYLPKYVAPNDPLFDESDESIRARFLTALARMYPHFREDEVLAFKVSRVRNVFAVSTLDYSAHVPSIATSLPGVYLVNSSQIVNGTLNVNETLQLADHAAATLLADRVPVPV</sequence>
<dbReference type="GO" id="GO:0016491">
    <property type="term" value="F:oxidoreductase activity"/>
    <property type="evidence" value="ECO:0007669"/>
    <property type="project" value="InterPro"/>
</dbReference>
<dbReference type="PANTHER" id="PTHR42923:SF46">
    <property type="entry name" value="AMINE OXIDASE"/>
    <property type="match status" value="1"/>
</dbReference>
<dbReference type="Gene3D" id="3.50.50.60">
    <property type="entry name" value="FAD/NAD(P)-binding domain"/>
    <property type="match status" value="1"/>
</dbReference>
<dbReference type="InterPro" id="IPR050464">
    <property type="entry name" value="Zeta_carotene_desat/Oxidored"/>
</dbReference>
<reference evidence="3" key="1">
    <citation type="submission" date="2017-06" db="EMBL/GenBank/DDBJ databases">
        <title>Genome analysis of Fimbriiglobus ruber SP5, the first member of the order Planctomycetales with confirmed chitinolytic capability.</title>
        <authorList>
            <person name="Ravin N.V."/>
            <person name="Rakitin A.L."/>
            <person name="Ivanova A.A."/>
            <person name="Beletsky A.V."/>
            <person name="Kulichevskaya I.S."/>
            <person name="Mardanov A.V."/>
            <person name="Dedysh S.N."/>
        </authorList>
    </citation>
    <scope>NUCLEOTIDE SEQUENCE [LARGE SCALE GENOMIC DNA]</scope>
    <source>
        <strain evidence="3">SP5</strain>
    </source>
</reference>
<accession>A0A225E2Q8</accession>
<evidence type="ECO:0000259" key="1">
    <source>
        <dbReference type="Pfam" id="PF01593"/>
    </source>
</evidence>
<dbReference type="AlphaFoldDB" id="A0A225E2Q8"/>
<feature type="domain" description="Amine oxidase" evidence="1">
    <location>
        <begin position="17"/>
        <end position="414"/>
    </location>
</feature>
<dbReference type="RefSeq" id="WP_088253884.1">
    <property type="nucleotide sequence ID" value="NZ_NIDE01000004.1"/>
</dbReference>
<dbReference type="InterPro" id="IPR036188">
    <property type="entry name" value="FAD/NAD-bd_sf"/>
</dbReference>
<dbReference type="EMBL" id="NIDE01000004">
    <property type="protein sequence ID" value="OWK42955.1"/>
    <property type="molecule type" value="Genomic_DNA"/>
</dbReference>
<evidence type="ECO:0000313" key="3">
    <source>
        <dbReference type="Proteomes" id="UP000214646"/>
    </source>
</evidence>
<dbReference type="Gene3D" id="1.10.3110.10">
    <property type="entry name" value="protoporphyrinogen ix oxidase, domain 3"/>
    <property type="match status" value="1"/>
</dbReference>
<dbReference type="Gene3D" id="3.90.660.20">
    <property type="entry name" value="Protoporphyrinogen oxidase, mitochondrial, domain 2"/>
    <property type="match status" value="1"/>
</dbReference>
<name>A0A225E2Q8_9BACT</name>